<keyword evidence="3" id="KW-1185">Reference proteome</keyword>
<sequence length="462" mass="50682">MATRGDDGGDDGSDDGGDDGCDNAGDDYDQPVFTQNMDMALSSGDADVNAHPAVKDDNRASDSAVSEVLPQSCLEVRDDDDDFDDEDDGHAGDYRNAVASCGPDNGESVSMELTESGVHDINKSDEDDGHGDESNGHGLGQGDDPEEELANTSARHNYGRALVTEVSELNVDDEGNRCCKDGHGDGDAGVVDDVTLFAEMSLSNLHDGIRGDGGLRERCDECADQVRNDHRDEDRVLLTTLAHLDGHTSTNNQQQQQQQEEEEEEEEDGKAGDYRAHKLVSNAEEEEEEEEEEEWDGETCDYRAHELVSNSAEDLEEQCDSFVRDRLDVAARIVTSSSRWTSSIARTGAGRDAPGCFDEMVAELLLRPPYLRDPVQTACAQFAHIFRGSQWEKLPQQHVLHLLQFLSPQQHVIFRPPSSTQASRDAAAKAAGWFRFEYGWGGSDIPDAPIKELHARNLVLQK</sequence>
<dbReference type="AlphaFoldDB" id="A0A388KZV4"/>
<name>A0A388KZV4_CHABU</name>
<dbReference type="Gramene" id="GBG75561">
    <property type="protein sequence ID" value="GBG75561"/>
    <property type="gene ID" value="CBR_g20192"/>
</dbReference>
<dbReference type="Proteomes" id="UP000265515">
    <property type="component" value="Unassembled WGS sequence"/>
</dbReference>
<organism evidence="2 3">
    <name type="scientific">Chara braunii</name>
    <name type="common">Braun's stonewort</name>
    <dbReference type="NCBI Taxonomy" id="69332"/>
    <lineage>
        <taxon>Eukaryota</taxon>
        <taxon>Viridiplantae</taxon>
        <taxon>Streptophyta</taxon>
        <taxon>Charophyceae</taxon>
        <taxon>Charales</taxon>
        <taxon>Characeae</taxon>
        <taxon>Chara</taxon>
    </lineage>
</organism>
<protein>
    <submittedName>
        <fullName evidence="2">Uncharacterized protein</fullName>
    </submittedName>
</protein>
<feature type="region of interest" description="Disordered" evidence="1">
    <location>
        <begin position="1"/>
        <end position="150"/>
    </location>
</feature>
<evidence type="ECO:0000256" key="1">
    <source>
        <dbReference type="SAM" id="MobiDB-lite"/>
    </source>
</evidence>
<proteinExistence type="predicted"/>
<accession>A0A388KZV4</accession>
<feature type="compositionally biased region" description="Acidic residues" evidence="1">
    <location>
        <begin position="259"/>
        <end position="268"/>
    </location>
</feature>
<feature type="compositionally biased region" description="Acidic residues" evidence="1">
    <location>
        <begin position="77"/>
        <end position="88"/>
    </location>
</feature>
<comment type="caution">
    <text evidence="2">The sequence shown here is derived from an EMBL/GenBank/DDBJ whole genome shotgun (WGS) entry which is preliminary data.</text>
</comment>
<feature type="compositionally biased region" description="Acidic residues" evidence="1">
    <location>
        <begin position="8"/>
        <end position="29"/>
    </location>
</feature>
<evidence type="ECO:0000313" key="2">
    <source>
        <dbReference type="EMBL" id="GBG75561.1"/>
    </source>
</evidence>
<gene>
    <name evidence="2" type="ORF">CBR_g20192</name>
</gene>
<reference evidence="2 3" key="1">
    <citation type="journal article" date="2018" name="Cell">
        <title>The Chara Genome: Secondary Complexity and Implications for Plant Terrestrialization.</title>
        <authorList>
            <person name="Nishiyama T."/>
            <person name="Sakayama H."/>
            <person name="Vries J.D."/>
            <person name="Buschmann H."/>
            <person name="Saint-Marcoux D."/>
            <person name="Ullrich K.K."/>
            <person name="Haas F.B."/>
            <person name="Vanderstraeten L."/>
            <person name="Becker D."/>
            <person name="Lang D."/>
            <person name="Vosolsobe S."/>
            <person name="Rombauts S."/>
            <person name="Wilhelmsson P.K.I."/>
            <person name="Janitza P."/>
            <person name="Kern R."/>
            <person name="Heyl A."/>
            <person name="Rumpler F."/>
            <person name="Villalobos L.I.A.C."/>
            <person name="Clay J.M."/>
            <person name="Skokan R."/>
            <person name="Toyoda A."/>
            <person name="Suzuki Y."/>
            <person name="Kagoshima H."/>
            <person name="Schijlen E."/>
            <person name="Tajeshwar N."/>
            <person name="Catarino B."/>
            <person name="Hetherington A.J."/>
            <person name="Saltykova A."/>
            <person name="Bonnot C."/>
            <person name="Breuninger H."/>
            <person name="Symeonidi A."/>
            <person name="Radhakrishnan G.V."/>
            <person name="Van Nieuwerburgh F."/>
            <person name="Deforce D."/>
            <person name="Chang C."/>
            <person name="Karol K.G."/>
            <person name="Hedrich R."/>
            <person name="Ulvskov P."/>
            <person name="Glockner G."/>
            <person name="Delwiche C.F."/>
            <person name="Petrasek J."/>
            <person name="Van de Peer Y."/>
            <person name="Friml J."/>
            <person name="Beilby M."/>
            <person name="Dolan L."/>
            <person name="Kohara Y."/>
            <person name="Sugano S."/>
            <person name="Fujiyama A."/>
            <person name="Delaux P.-M."/>
            <person name="Quint M."/>
            <person name="TheiBen G."/>
            <person name="Hagemann M."/>
            <person name="Harholt J."/>
            <person name="Dunand C."/>
            <person name="Zachgo S."/>
            <person name="Langdale J."/>
            <person name="Maumus F."/>
            <person name="Straeten D.V.D."/>
            <person name="Gould S.B."/>
            <person name="Rensing S.A."/>
        </authorList>
    </citation>
    <scope>NUCLEOTIDE SEQUENCE [LARGE SCALE GENOMIC DNA]</scope>
    <source>
        <strain evidence="2 3">S276</strain>
    </source>
</reference>
<feature type="region of interest" description="Disordered" evidence="1">
    <location>
        <begin position="243"/>
        <end position="301"/>
    </location>
</feature>
<feature type="compositionally biased region" description="Acidic residues" evidence="1">
    <location>
        <begin position="283"/>
        <end position="299"/>
    </location>
</feature>
<evidence type="ECO:0000313" key="3">
    <source>
        <dbReference type="Proteomes" id="UP000265515"/>
    </source>
</evidence>
<dbReference type="EMBL" id="BFEA01000227">
    <property type="protein sequence ID" value="GBG75561.1"/>
    <property type="molecule type" value="Genomic_DNA"/>
</dbReference>